<keyword evidence="2" id="KW-0004">4Fe-4S</keyword>
<keyword evidence="7" id="KW-0812">Transmembrane</keyword>
<evidence type="ECO:0000256" key="6">
    <source>
        <dbReference type="ARBA" id="ARBA00023014"/>
    </source>
</evidence>
<dbReference type="Proteomes" id="UP000482487">
    <property type="component" value="Unassembled WGS sequence"/>
</dbReference>
<evidence type="ECO:0000313" key="10">
    <source>
        <dbReference type="Proteomes" id="UP000482487"/>
    </source>
</evidence>
<dbReference type="GO" id="GO:0005886">
    <property type="term" value="C:plasma membrane"/>
    <property type="evidence" value="ECO:0007669"/>
    <property type="project" value="TreeGrafter"/>
</dbReference>
<dbReference type="GO" id="GO:0046872">
    <property type="term" value="F:metal ion binding"/>
    <property type="evidence" value="ECO:0007669"/>
    <property type="project" value="UniProtKB-KW"/>
</dbReference>
<sequence length="265" mass="28376">MSESAVTKTGLAGWRTLLRRGVQVLGAAVLGQWSLYGLLRCPFVVPFVSCQNCPVITCYGRLMPLYWGYWLALPVSAVLFGRAFCGWACPGGLAVSLLGRFAPFGRSLRPRLARLARWAGAGKYLALAGCLYVYYVLGQPRADVPIRVGAFFEAAALTFEHASTFWLVRTAIALGFLALGLGVAAAWCRFACPMGGALELVKGASLFKVFKTSACNGCGKCTNVCEMATRPEEDNCTNCGDCLDACPTDAIGFGRKPKEKQGKSA</sequence>
<protein>
    <submittedName>
        <fullName evidence="9">4Fe-4S binding protein</fullName>
    </submittedName>
</protein>
<dbReference type="AlphaFoldDB" id="A0A7C9J6Z2"/>
<name>A0A7C9J6Z2_9BACT</name>
<keyword evidence="5" id="KW-0408">Iron</keyword>
<evidence type="ECO:0000256" key="5">
    <source>
        <dbReference type="ARBA" id="ARBA00023004"/>
    </source>
</evidence>
<evidence type="ECO:0000256" key="7">
    <source>
        <dbReference type="SAM" id="Phobius"/>
    </source>
</evidence>
<evidence type="ECO:0000256" key="2">
    <source>
        <dbReference type="ARBA" id="ARBA00022485"/>
    </source>
</evidence>
<keyword evidence="6" id="KW-0411">Iron-sulfur</keyword>
<dbReference type="EMBL" id="WVUD01000002">
    <property type="protein sequence ID" value="MYL81938.1"/>
    <property type="molecule type" value="Genomic_DNA"/>
</dbReference>
<keyword evidence="3" id="KW-0479">Metal-binding</keyword>
<dbReference type="PANTHER" id="PTHR30176">
    <property type="entry name" value="FERREDOXIN-TYPE PROTEIN NAPH"/>
    <property type="match status" value="1"/>
</dbReference>
<keyword evidence="7" id="KW-1133">Transmembrane helix</keyword>
<evidence type="ECO:0000259" key="8">
    <source>
        <dbReference type="PROSITE" id="PS51379"/>
    </source>
</evidence>
<dbReference type="PROSITE" id="PS00198">
    <property type="entry name" value="4FE4S_FER_1"/>
    <property type="match status" value="1"/>
</dbReference>
<keyword evidence="10" id="KW-1185">Reference proteome</keyword>
<feature type="transmembrane region" description="Helical" evidence="7">
    <location>
        <begin position="166"/>
        <end position="188"/>
    </location>
</feature>
<gene>
    <name evidence="9" type="ORF">GTA51_02145</name>
</gene>
<proteinExistence type="predicted"/>
<feature type="transmembrane region" description="Helical" evidence="7">
    <location>
        <begin position="118"/>
        <end position="137"/>
    </location>
</feature>
<keyword evidence="4" id="KW-0249">Electron transport</keyword>
<dbReference type="InterPro" id="IPR051684">
    <property type="entry name" value="Electron_Trans/Redox"/>
</dbReference>
<reference evidence="9 10" key="1">
    <citation type="submission" date="2020-01" db="EMBL/GenBank/DDBJ databases">
        <title>Genome sequence of Desulfovibrio aerotolerans DSM 16695(T).</title>
        <authorList>
            <person name="Karnachuk O."/>
            <person name="Avakyan M."/>
            <person name="Mardanov A."/>
            <person name="Kadnikov V."/>
            <person name="Ravin N."/>
        </authorList>
    </citation>
    <scope>NUCLEOTIDE SEQUENCE [LARGE SCALE GENOMIC DNA]</scope>
    <source>
        <strain evidence="9 10">DSM 16695</strain>
    </source>
</reference>
<keyword evidence="7" id="KW-0472">Membrane</keyword>
<dbReference type="Pfam" id="PF12801">
    <property type="entry name" value="Fer4_5"/>
    <property type="match status" value="2"/>
</dbReference>
<dbReference type="InterPro" id="IPR017896">
    <property type="entry name" value="4Fe4S_Fe-S-bd"/>
</dbReference>
<feature type="domain" description="4Fe-4S ferredoxin-type" evidence="8">
    <location>
        <begin position="227"/>
        <end position="256"/>
    </location>
</feature>
<dbReference type="Gene3D" id="3.30.70.20">
    <property type="match status" value="1"/>
</dbReference>
<dbReference type="InterPro" id="IPR017900">
    <property type="entry name" value="4Fe4S_Fe_S_CS"/>
</dbReference>
<comment type="caution">
    <text evidence="9">The sequence shown here is derived from an EMBL/GenBank/DDBJ whole genome shotgun (WGS) entry which is preliminary data.</text>
</comment>
<evidence type="ECO:0000256" key="3">
    <source>
        <dbReference type="ARBA" id="ARBA00022723"/>
    </source>
</evidence>
<dbReference type="PROSITE" id="PS51379">
    <property type="entry name" value="4FE4S_FER_2"/>
    <property type="match status" value="1"/>
</dbReference>
<dbReference type="PANTHER" id="PTHR30176:SF3">
    <property type="entry name" value="FERREDOXIN-TYPE PROTEIN NAPH"/>
    <property type="match status" value="1"/>
</dbReference>
<evidence type="ECO:0000256" key="1">
    <source>
        <dbReference type="ARBA" id="ARBA00022448"/>
    </source>
</evidence>
<dbReference type="Pfam" id="PF00037">
    <property type="entry name" value="Fer4"/>
    <property type="match status" value="1"/>
</dbReference>
<keyword evidence="1" id="KW-0813">Transport</keyword>
<dbReference type="RefSeq" id="WP_160958284.1">
    <property type="nucleotide sequence ID" value="NZ_WVUD01000002.1"/>
</dbReference>
<evidence type="ECO:0000313" key="9">
    <source>
        <dbReference type="EMBL" id="MYL81938.1"/>
    </source>
</evidence>
<feature type="transmembrane region" description="Helical" evidence="7">
    <location>
        <begin position="69"/>
        <end position="98"/>
    </location>
</feature>
<organism evidence="9 10">
    <name type="scientific">Solidesulfovibrio aerotolerans</name>
    <dbReference type="NCBI Taxonomy" id="295255"/>
    <lineage>
        <taxon>Bacteria</taxon>
        <taxon>Pseudomonadati</taxon>
        <taxon>Thermodesulfobacteriota</taxon>
        <taxon>Desulfovibrionia</taxon>
        <taxon>Desulfovibrionales</taxon>
        <taxon>Desulfovibrionaceae</taxon>
        <taxon>Solidesulfovibrio</taxon>
    </lineage>
</organism>
<dbReference type="GO" id="GO:0051539">
    <property type="term" value="F:4 iron, 4 sulfur cluster binding"/>
    <property type="evidence" value="ECO:0007669"/>
    <property type="project" value="UniProtKB-KW"/>
</dbReference>
<accession>A0A7C9J6Z2</accession>
<evidence type="ECO:0000256" key="4">
    <source>
        <dbReference type="ARBA" id="ARBA00022982"/>
    </source>
</evidence>
<dbReference type="SUPFAM" id="SSF54862">
    <property type="entry name" value="4Fe-4S ferredoxins"/>
    <property type="match status" value="1"/>
</dbReference>
<dbReference type="OrthoDB" id="9784262at2"/>